<evidence type="ECO:0000313" key="1">
    <source>
        <dbReference type="EMBL" id="RHY12509.1"/>
    </source>
</evidence>
<comment type="caution">
    <text evidence="1">The sequence shown here is derived from an EMBL/GenBank/DDBJ whole genome shotgun (WGS) entry which is preliminary data.</text>
</comment>
<evidence type="ECO:0000313" key="4">
    <source>
        <dbReference type="EMBL" id="RHZ09236.1"/>
    </source>
</evidence>
<dbReference type="Proteomes" id="UP000265427">
    <property type="component" value="Unassembled WGS sequence"/>
</dbReference>
<evidence type="ECO:0000313" key="8">
    <source>
        <dbReference type="Proteomes" id="UP000286510"/>
    </source>
</evidence>
<evidence type="ECO:0000313" key="5">
    <source>
        <dbReference type="Proteomes" id="UP000265427"/>
    </source>
</evidence>
<proteinExistence type="predicted"/>
<reference evidence="5 6" key="1">
    <citation type="submission" date="2018-08" db="EMBL/GenBank/DDBJ databases">
        <title>Aphanomyces genome sequencing and annotation.</title>
        <authorList>
            <person name="Minardi D."/>
            <person name="Oidtmann B."/>
            <person name="Van Der Giezen M."/>
            <person name="Studholme D.J."/>
        </authorList>
    </citation>
    <scope>NUCLEOTIDE SEQUENCE [LARGE SCALE GENOMIC DNA]</scope>
    <source>
        <strain evidence="3 7">D2</strain>
        <strain evidence="4 8">FDL457</strain>
        <strain evidence="1 5">Kv</strain>
        <strain evidence="2 6">SA</strain>
    </source>
</reference>
<dbReference type="EMBL" id="QUTC01008057">
    <property type="protein sequence ID" value="RHY45248.1"/>
    <property type="molecule type" value="Genomic_DNA"/>
</dbReference>
<dbReference type="Proteomes" id="UP000286510">
    <property type="component" value="Unassembled WGS sequence"/>
</dbReference>
<dbReference type="VEuPathDB" id="FungiDB:H257_01719"/>
<dbReference type="AlphaFoldDB" id="A0A397B2Y3"/>
<gene>
    <name evidence="4" type="ORF">DYB26_015150</name>
    <name evidence="3" type="ORF">DYB30_005605</name>
    <name evidence="1" type="ORF">DYB36_000476</name>
    <name evidence="2" type="ORF">DYB38_006539</name>
</gene>
<organism evidence="1 5">
    <name type="scientific">Aphanomyces astaci</name>
    <name type="common">Crayfish plague agent</name>
    <dbReference type="NCBI Taxonomy" id="112090"/>
    <lineage>
        <taxon>Eukaryota</taxon>
        <taxon>Sar</taxon>
        <taxon>Stramenopiles</taxon>
        <taxon>Oomycota</taxon>
        <taxon>Saprolegniomycetes</taxon>
        <taxon>Saprolegniales</taxon>
        <taxon>Verrucalvaceae</taxon>
        <taxon>Aphanomyces</taxon>
    </lineage>
</organism>
<evidence type="ECO:0000313" key="3">
    <source>
        <dbReference type="EMBL" id="RHY52073.1"/>
    </source>
</evidence>
<dbReference type="Proteomes" id="UP000265716">
    <property type="component" value="Unassembled WGS sequence"/>
</dbReference>
<evidence type="ECO:0000313" key="6">
    <source>
        <dbReference type="Proteomes" id="UP000265716"/>
    </source>
</evidence>
<dbReference type="EMBL" id="QUSZ01004837">
    <property type="protein sequence ID" value="RHY12509.1"/>
    <property type="molecule type" value="Genomic_DNA"/>
</dbReference>
<protein>
    <submittedName>
        <fullName evidence="1">Uncharacterized protein</fullName>
    </submittedName>
</protein>
<accession>A0A397B2Y3</accession>
<sequence>MPTSTVAEKDATLFAEEARLQSTHAQDIEDTRILDGFLFVPPSLRHDFKRDASNTSDAVTAARYARSARLFFHTNQHLRENLYPADVEAMIGARVYYERALVKLTEVEAKAGSMTLLQLQRQVVSLVQQCLKDGQCDIYIGLVQPKRTHLLYSACSTHSRMMGKQLLASEGVSFQSVDNQVRPREHVVDMQDRIHTLHWLTCMALR</sequence>
<evidence type="ECO:0000313" key="7">
    <source>
        <dbReference type="Proteomes" id="UP000266643"/>
    </source>
</evidence>
<evidence type="ECO:0000313" key="2">
    <source>
        <dbReference type="EMBL" id="RHY45248.1"/>
    </source>
</evidence>
<dbReference type="EMBL" id="QUTF01015497">
    <property type="protein sequence ID" value="RHZ09236.1"/>
    <property type="molecule type" value="Genomic_DNA"/>
</dbReference>
<dbReference type="Proteomes" id="UP000266643">
    <property type="component" value="Unassembled WGS sequence"/>
</dbReference>
<dbReference type="EMBL" id="QUTD01007045">
    <property type="protein sequence ID" value="RHY52073.1"/>
    <property type="molecule type" value="Genomic_DNA"/>
</dbReference>
<name>A0A397B2Y3_APHAT</name>